<sequence>MLVSGVKDYHKLPSKKDLGRVKPAYITFSMLKTWLDYRTNFLKNVTWDQAYFHPEQMVNIWRVQINMTESLIEQNGTEFARIILAKKWDFVVANALFTPLGILTPLLLNTTYGVLFTTIAARGQHAPLQFN</sequence>
<reference evidence="2" key="1">
    <citation type="submission" date="2022-11" db="UniProtKB">
        <authorList>
            <consortium name="WormBaseParasite"/>
        </authorList>
    </citation>
    <scope>IDENTIFICATION</scope>
</reference>
<organism evidence="1 2">
    <name type="scientific">Romanomermis culicivorax</name>
    <name type="common">Nematode worm</name>
    <dbReference type="NCBI Taxonomy" id="13658"/>
    <lineage>
        <taxon>Eukaryota</taxon>
        <taxon>Metazoa</taxon>
        <taxon>Ecdysozoa</taxon>
        <taxon>Nematoda</taxon>
        <taxon>Enoplea</taxon>
        <taxon>Dorylaimia</taxon>
        <taxon>Mermithida</taxon>
        <taxon>Mermithoidea</taxon>
        <taxon>Mermithidae</taxon>
        <taxon>Romanomermis</taxon>
    </lineage>
</organism>
<name>A0A915HWY9_ROMCU</name>
<keyword evidence="1" id="KW-1185">Reference proteome</keyword>
<dbReference type="AlphaFoldDB" id="A0A915HWY9"/>
<dbReference type="Proteomes" id="UP000887565">
    <property type="component" value="Unplaced"/>
</dbReference>
<accession>A0A915HWY9</accession>
<evidence type="ECO:0000313" key="1">
    <source>
        <dbReference type="Proteomes" id="UP000887565"/>
    </source>
</evidence>
<proteinExistence type="predicted"/>
<evidence type="ECO:0000313" key="2">
    <source>
        <dbReference type="WBParaSite" id="nRc.2.0.1.t06082-RA"/>
    </source>
</evidence>
<protein>
    <submittedName>
        <fullName evidence="2">Uncharacterized protein</fullName>
    </submittedName>
</protein>
<dbReference type="WBParaSite" id="nRc.2.0.1.t06082-RA">
    <property type="protein sequence ID" value="nRc.2.0.1.t06082-RA"/>
    <property type="gene ID" value="nRc.2.0.1.g06082"/>
</dbReference>